<dbReference type="Gene3D" id="3.10.450.530">
    <property type="entry name" value="Ribonuclease toxin, BrnT, of type II toxin-antitoxin system"/>
    <property type="match status" value="1"/>
</dbReference>
<dbReference type="RefSeq" id="WP_117329925.1">
    <property type="nucleotide sequence ID" value="NZ_QUWK01000005.1"/>
</dbReference>
<evidence type="ECO:0000313" key="2">
    <source>
        <dbReference type="Proteomes" id="UP000264002"/>
    </source>
</evidence>
<dbReference type="InterPro" id="IPR038573">
    <property type="entry name" value="BrnT_sf"/>
</dbReference>
<reference evidence="1 2" key="2">
    <citation type="submission" date="2018-09" db="EMBL/GenBank/DDBJ databases">
        <title>Genome of Sphaerochaeta halotolerans strain 4-11.</title>
        <authorList>
            <person name="Nazina T.N."/>
            <person name="Sokolova D.S."/>
        </authorList>
    </citation>
    <scope>NUCLEOTIDE SEQUENCE [LARGE SCALE GENOMIC DNA]</scope>
    <source>
        <strain evidence="1 2">4-11</strain>
    </source>
</reference>
<sequence length="101" mass="11764">MGRTIISDDGCFEWDEEKAIVNRKKHGIHFEKAMLVFFDPKRIEFCDESHSIFEDRYITVGNASRNIVLLVVICSTEKNGRIRLISARRASKIEEGLWYGR</sequence>
<name>A0A372MIG0_9SPIR</name>
<gene>
    <name evidence="1" type="ORF">DYP60_05675</name>
</gene>
<dbReference type="Proteomes" id="UP000264002">
    <property type="component" value="Unassembled WGS sequence"/>
</dbReference>
<keyword evidence="2" id="KW-1185">Reference proteome</keyword>
<dbReference type="AlphaFoldDB" id="A0A372MIG0"/>
<dbReference type="Pfam" id="PF04365">
    <property type="entry name" value="BrnT_toxin"/>
    <property type="match status" value="1"/>
</dbReference>
<evidence type="ECO:0000313" key="1">
    <source>
        <dbReference type="EMBL" id="RFU95116.1"/>
    </source>
</evidence>
<comment type="caution">
    <text evidence="1">The sequence shown here is derived from an EMBL/GenBank/DDBJ whole genome shotgun (WGS) entry which is preliminary data.</text>
</comment>
<protein>
    <submittedName>
        <fullName evidence="1">BrnT family toxin</fullName>
    </submittedName>
</protein>
<accession>A0A372MIG0</accession>
<dbReference type="EMBL" id="QUWK01000005">
    <property type="protein sequence ID" value="RFU95116.1"/>
    <property type="molecule type" value="Genomic_DNA"/>
</dbReference>
<proteinExistence type="predicted"/>
<organism evidence="1 2">
    <name type="scientific">Sphaerochaeta halotolerans</name>
    <dbReference type="NCBI Taxonomy" id="2293840"/>
    <lineage>
        <taxon>Bacteria</taxon>
        <taxon>Pseudomonadati</taxon>
        <taxon>Spirochaetota</taxon>
        <taxon>Spirochaetia</taxon>
        <taxon>Spirochaetales</taxon>
        <taxon>Sphaerochaetaceae</taxon>
        <taxon>Sphaerochaeta</taxon>
    </lineage>
</organism>
<reference evidence="2" key="1">
    <citation type="submission" date="2018-08" db="EMBL/GenBank/DDBJ databases">
        <authorList>
            <person name="Grouzdev D.S."/>
            <person name="Krutkina M.S."/>
        </authorList>
    </citation>
    <scope>NUCLEOTIDE SEQUENCE [LARGE SCALE GENOMIC DNA]</scope>
    <source>
        <strain evidence="2">4-11</strain>
    </source>
</reference>
<dbReference type="InterPro" id="IPR007460">
    <property type="entry name" value="BrnT_toxin"/>
</dbReference>